<dbReference type="GeneID" id="63781822"/>
<name>A0A1Y2DH24_9PEZI</name>
<dbReference type="AlphaFoldDB" id="A0A1Y2DH24"/>
<reference evidence="3 4" key="1">
    <citation type="submission" date="2016-07" db="EMBL/GenBank/DDBJ databases">
        <title>Pervasive Adenine N6-methylation of Active Genes in Fungi.</title>
        <authorList>
            <consortium name="DOE Joint Genome Institute"/>
            <person name="Mondo S.J."/>
            <person name="Dannebaum R.O."/>
            <person name="Kuo R.C."/>
            <person name="Labutti K."/>
            <person name="Haridas S."/>
            <person name="Kuo A."/>
            <person name="Salamov A."/>
            <person name="Ahrendt S.R."/>
            <person name="Lipzen A."/>
            <person name="Sullivan W."/>
            <person name="Andreopoulos W.B."/>
            <person name="Clum A."/>
            <person name="Lindquist E."/>
            <person name="Daum C."/>
            <person name="Ramamoorthy G.K."/>
            <person name="Gryganskyi A."/>
            <person name="Culley D."/>
            <person name="Magnuson J.K."/>
            <person name="James T.Y."/>
            <person name="O'Malley M.A."/>
            <person name="Stajich J.E."/>
            <person name="Spatafora J.W."/>
            <person name="Visel A."/>
            <person name="Grigoriev I.V."/>
        </authorList>
    </citation>
    <scope>NUCLEOTIDE SEQUENCE [LARGE SCALE GENOMIC DNA]</scope>
    <source>
        <strain evidence="3 4">CBS 129021</strain>
    </source>
</reference>
<dbReference type="RefSeq" id="XP_040711060.1">
    <property type="nucleotide sequence ID" value="XM_040865610.1"/>
</dbReference>
<feature type="region of interest" description="Disordered" evidence="2">
    <location>
        <begin position="1"/>
        <end position="33"/>
    </location>
</feature>
<feature type="compositionally biased region" description="Basic residues" evidence="2">
    <location>
        <begin position="253"/>
        <end position="264"/>
    </location>
</feature>
<keyword evidence="4" id="KW-1185">Reference proteome</keyword>
<evidence type="ECO:0000256" key="2">
    <source>
        <dbReference type="SAM" id="MobiDB-lite"/>
    </source>
</evidence>
<dbReference type="EMBL" id="MCFJ01000017">
    <property type="protein sequence ID" value="ORY58025.1"/>
    <property type="molecule type" value="Genomic_DNA"/>
</dbReference>
<dbReference type="InParanoid" id="A0A1Y2DH24"/>
<gene>
    <name evidence="3" type="ORF">BCR38DRAFT_75110</name>
</gene>
<sequence length="411" mass="45298">MVASSQATTDSDPDASPTSPDPLTATNTTLARPNKHTGLKALVSWLDNGQTRSLDGNGKSHLEFDLHYNASDKTAYFKLRAEVMLKDSGNSKPTPLYVFIAPERIHELSLSNNHGMALGPDTVCLRFELRRPAALIGPCQSPVWKNRASGDVGDCLRSLACANRFEVCCQLPRREMPQLQLASMCNAASSYQLTSTPRQGHLATLYRGKGGKLINGSHAHPDVVDRSNIAPNDSPPAYDETEPGPPMPSALPGKHHNTSKKRRRGSSDTGLQKMLYDPKDVLEAVMAQFNARVEEMEATIAELKASRAEIAAELGRVKVELQVTKKELSDVKVALPELANELREQYGGLEKQVDELSDTVDQRVDDRVDEKCDDMKADIYEYIDEEIRGDQVRETIQNIIANGRVSFDCQI</sequence>
<feature type="compositionally biased region" description="Low complexity" evidence="2">
    <location>
        <begin position="7"/>
        <end position="22"/>
    </location>
</feature>
<feature type="coiled-coil region" evidence="1">
    <location>
        <begin position="279"/>
        <end position="313"/>
    </location>
</feature>
<keyword evidence="1" id="KW-0175">Coiled coil</keyword>
<protein>
    <submittedName>
        <fullName evidence="3">Uncharacterized protein</fullName>
    </submittedName>
</protein>
<dbReference type="OrthoDB" id="47007at2759"/>
<comment type="caution">
    <text evidence="3">The sequence shown here is derived from an EMBL/GenBank/DDBJ whole genome shotgun (WGS) entry which is preliminary data.</text>
</comment>
<dbReference type="Proteomes" id="UP000193689">
    <property type="component" value="Unassembled WGS sequence"/>
</dbReference>
<dbReference type="STRING" id="1141098.A0A1Y2DH24"/>
<evidence type="ECO:0000313" key="3">
    <source>
        <dbReference type="EMBL" id="ORY58025.1"/>
    </source>
</evidence>
<evidence type="ECO:0000256" key="1">
    <source>
        <dbReference type="SAM" id="Coils"/>
    </source>
</evidence>
<evidence type="ECO:0000313" key="4">
    <source>
        <dbReference type="Proteomes" id="UP000193689"/>
    </source>
</evidence>
<accession>A0A1Y2DH24</accession>
<feature type="region of interest" description="Disordered" evidence="2">
    <location>
        <begin position="216"/>
        <end position="272"/>
    </location>
</feature>
<proteinExistence type="predicted"/>
<organism evidence="3 4">
    <name type="scientific">Pseudomassariella vexata</name>
    <dbReference type="NCBI Taxonomy" id="1141098"/>
    <lineage>
        <taxon>Eukaryota</taxon>
        <taxon>Fungi</taxon>
        <taxon>Dikarya</taxon>
        <taxon>Ascomycota</taxon>
        <taxon>Pezizomycotina</taxon>
        <taxon>Sordariomycetes</taxon>
        <taxon>Xylariomycetidae</taxon>
        <taxon>Amphisphaeriales</taxon>
        <taxon>Pseudomassariaceae</taxon>
        <taxon>Pseudomassariella</taxon>
    </lineage>
</organism>